<dbReference type="Pfam" id="PF10081">
    <property type="entry name" value="Abhydrolase_9"/>
    <property type="match status" value="1"/>
</dbReference>
<feature type="region of interest" description="Disordered" evidence="1">
    <location>
        <begin position="1"/>
        <end position="39"/>
    </location>
</feature>
<dbReference type="STRING" id="479431.Namu_5234"/>
<feature type="transmembrane region" description="Helical" evidence="2">
    <location>
        <begin position="49"/>
        <end position="70"/>
    </location>
</feature>
<organism evidence="5 6">
    <name type="scientific">Nakamurella multipartita (strain ATCC 700099 / DSM 44233 / CIP 104796 / JCM 9543 / NBRC 105858 / Y-104)</name>
    <name type="common">Microsphaera multipartita</name>
    <dbReference type="NCBI Taxonomy" id="479431"/>
    <lineage>
        <taxon>Bacteria</taxon>
        <taxon>Bacillati</taxon>
        <taxon>Actinomycetota</taxon>
        <taxon>Actinomycetes</taxon>
        <taxon>Nakamurellales</taxon>
        <taxon>Nakamurellaceae</taxon>
        <taxon>Nakamurella</taxon>
    </lineage>
</organism>
<keyword evidence="2" id="KW-0472">Membrane</keyword>
<feature type="transmembrane region" description="Helical" evidence="2">
    <location>
        <begin position="155"/>
        <end position="176"/>
    </location>
</feature>
<dbReference type="RefSeq" id="WP_015750305.1">
    <property type="nucleotide sequence ID" value="NC_013235.1"/>
</dbReference>
<dbReference type="InterPro" id="IPR027788">
    <property type="entry name" value="Alpha/beta-hydrolase_N_dom"/>
</dbReference>
<dbReference type="OrthoDB" id="4397445at2"/>
<feature type="transmembrane region" description="Helical" evidence="2">
    <location>
        <begin position="76"/>
        <end position="100"/>
    </location>
</feature>
<dbReference type="Proteomes" id="UP000002218">
    <property type="component" value="Chromosome"/>
</dbReference>
<evidence type="ECO:0000256" key="1">
    <source>
        <dbReference type="SAM" id="MobiDB-lite"/>
    </source>
</evidence>
<feature type="compositionally biased region" description="Basic and acidic residues" evidence="1">
    <location>
        <begin position="13"/>
        <end position="25"/>
    </location>
</feature>
<evidence type="ECO:0000313" key="5">
    <source>
        <dbReference type="EMBL" id="ACV81500.1"/>
    </source>
</evidence>
<dbReference type="InParanoid" id="C8XCA6"/>
<dbReference type="HOGENOM" id="CLU_023789_0_0_11"/>
<feature type="transmembrane region" description="Helical" evidence="2">
    <location>
        <begin position="112"/>
        <end position="132"/>
    </location>
</feature>
<dbReference type="ESTHER" id="nakmy-c8xca6">
    <property type="family name" value="Abhydrolase_9"/>
</dbReference>
<feature type="domain" description="Alpha/beta-hydrolase N-terminal" evidence="4">
    <location>
        <begin position="65"/>
        <end position="271"/>
    </location>
</feature>
<dbReference type="KEGG" id="nml:Namu_5234"/>
<dbReference type="eggNOG" id="COG4425">
    <property type="taxonomic scope" value="Bacteria"/>
</dbReference>
<feature type="domain" description="Alpha/beta-hydrolase catalytic" evidence="3">
    <location>
        <begin position="288"/>
        <end position="576"/>
    </location>
</feature>
<dbReference type="AlphaFoldDB" id="C8XCA6"/>
<name>C8XCA6_NAKMY</name>
<keyword evidence="6" id="KW-1185">Reference proteome</keyword>
<evidence type="ECO:0000259" key="4">
    <source>
        <dbReference type="Pfam" id="PF15420"/>
    </source>
</evidence>
<evidence type="ECO:0000313" key="6">
    <source>
        <dbReference type="Proteomes" id="UP000002218"/>
    </source>
</evidence>
<reference evidence="6" key="1">
    <citation type="submission" date="2009-09" db="EMBL/GenBank/DDBJ databases">
        <title>The complete genome of Nakamurella multipartita DSM 44233.</title>
        <authorList>
            <consortium name="US DOE Joint Genome Institute (JGI-PGF)"/>
            <person name="Lucas S."/>
            <person name="Copeland A."/>
            <person name="Lapidus A."/>
            <person name="Glavina del Rio T."/>
            <person name="Dalin E."/>
            <person name="Tice H."/>
            <person name="Bruce D."/>
            <person name="Goodwin L."/>
            <person name="Pitluck S."/>
            <person name="Kyrpides N."/>
            <person name="Mavromatis K."/>
            <person name="Ivanova N."/>
            <person name="Ovchinnikova G."/>
            <person name="Sims D."/>
            <person name="Meincke L."/>
            <person name="Brettin T."/>
            <person name="Detter J.C."/>
            <person name="Han C."/>
            <person name="Larimer F."/>
            <person name="Land M."/>
            <person name="Hauser L."/>
            <person name="Markowitz V."/>
            <person name="Cheng J.-F."/>
            <person name="Hugenholtz P."/>
            <person name="Woyke T."/>
            <person name="Wu D."/>
            <person name="Klenk H.-P."/>
            <person name="Eisen J.A."/>
        </authorList>
    </citation>
    <scope>NUCLEOTIDE SEQUENCE [LARGE SCALE GENOMIC DNA]</scope>
    <source>
        <strain evidence="6">ATCC 700099 / DSM 44233 / CIP 104796 / JCM 9543 / NBRC 105858 / Y-104</strain>
    </source>
</reference>
<evidence type="ECO:0000256" key="2">
    <source>
        <dbReference type="SAM" id="Phobius"/>
    </source>
</evidence>
<feature type="compositionally biased region" description="Polar residues" evidence="1">
    <location>
        <begin position="1"/>
        <end position="10"/>
    </location>
</feature>
<feature type="transmembrane region" description="Helical" evidence="2">
    <location>
        <begin position="197"/>
        <end position="222"/>
    </location>
</feature>
<dbReference type="EMBL" id="CP001737">
    <property type="protein sequence ID" value="ACV81500.1"/>
    <property type="molecule type" value="Genomic_DNA"/>
</dbReference>
<evidence type="ECO:0000259" key="3">
    <source>
        <dbReference type="Pfam" id="PF10081"/>
    </source>
</evidence>
<keyword evidence="2" id="KW-1133">Transmembrane helix</keyword>
<gene>
    <name evidence="5" type="ordered locus">Namu_5234</name>
</gene>
<reference evidence="5 6" key="2">
    <citation type="journal article" date="2010" name="Stand. Genomic Sci.">
        <title>Complete genome sequence of Nakamurella multipartita type strain (Y-104).</title>
        <authorList>
            <person name="Tice H."/>
            <person name="Mayilraj S."/>
            <person name="Sims D."/>
            <person name="Lapidus A."/>
            <person name="Nolan M."/>
            <person name="Lucas S."/>
            <person name="Glavina Del Rio T."/>
            <person name="Copeland A."/>
            <person name="Cheng J.F."/>
            <person name="Meincke L."/>
            <person name="Bruce D."/>
            <person name="Goodwin L."/>
            <person name="Pitluck S."/>
            <person name="Ivanova N."/>
            <person name="Mavromatis K."/>
            <person name="Ovchinnikova G."/>
            <person name="Pati A."/>
            <person name="Chen A."/>
            <person name="Palaniappan K."/>
            <person name="Land M."/>
            <person name="Hauser L."/>
            <person name="Chang Y.J."/>
            <person name="Jeffries C.D."/>
            <person name="Detter J.C."/>
            <person name="Brettin T."/>
            <person name="Rohde M."/>
            <person name="Goker M."/>
            <person name="Bristow J."/>
            <person name="Eisen J.A."/>
            <person name="Markowitz V."/>
            <person name="Hugenholtz P."/>
            <person name="Kyrpides N.C."/>
            <person name="Klenk H.P."/>
            <person name="Chen F."/>
        </authorList>
    </citation>
    <scope>NUCLEOTIDE SEQUENCE [LARGE SCALE GENOMIC DNA]</scope>
    <source>
        <strain evidence="6">ATCC 700099 / DSM 44233 / CIP 104796 / JCM 9543 / NBRC 105858 / Y-104</strain>
    </source>
</reference>
<keyword evidence="2" id="KW-0812">Transmembrane</keyword>
<proteinExistence type="predicted"/>
<sequence length="585" mass="62871">MVDVTSNEATAAQDREPVGDGRSNEPAEQSAPASSGAVADRGRRPRFRYTLPGSWTALVFVCLAFTPSLVPRPGAFQGVVGGLTGAIGYGLGVAGAWVWRQFADRPARAARRWSWSAFGIVAGVALVTSYLLGQRWQDQIRALVNAEPQDLGSRLILPVVAVLVFVGLVAAGRGIAKVYRWAARRLSRWMGDRAARVVGWLLAAGLTVGLVSGVLVDGVLAITDRMFAVRDTTTSDTAVQPTTGLRSGGPGSLIGWDTLGYQGRNFTGSGPTPGQIQAFIGAPAPVPIRAYAGLASAQDVRDRARLAVADLQRAGGFDRGHLLVTGTTGTGWVDPAAIGAFEYETGGDSAAVAIQYSYLPSWASFLVDQDKARQAGRALFDEVYRVWSSLPPDHRPKLYGFGLSLGSFMMESPFGGDADMANRTDGILLAGSPAFNPLNREFTDQRDALSPEVQPVYRGGETVRFSNDPAASIPPDDASWDGARVLYLQHASDPIVWLSPDLILHRPDWLVEPAGPDVTDEMIWIPFVTFWQVTLDMLEPVDTPPGHGHTYTLEFVEGWASVLEPPNWSPAKSEELRALLTELPH</sequence>
<dbReference type="InterPro" id="IPR027787">
    <property type="entry name" value="Alpha/beta-hydrolase_catalytic"/>
</dbReference>
<protein>
    <submittedName>
        <fullName evidence="5">Membrane protein</fullName>
    </submittedName>
</protein>
<dbReference type="Pfam" id="PF15420">
    <property type="entry name" value="Abhydrolase_9_N"/>
    <property type="match status" value="1"/>
</dbReference>
<accession>C8XCA6</accession>